<keyword evidence="5" id="KW-0106">Calcium</keyword>
<feature type="domain" description="Polysaccharide lyase family 8 central" evidence="7">
    <location>
        <begin position="542"/>
        <end position="816"/>
    </location>
</feature>
<dbReference type="Pfam" id="PF02278">
    <property type="entry name" value="Lyase_8"/>
    <property type="match status" value="1"/>
</dbReference>
<dbReference type="Proteomes" id="UP001337305">
    <property type="component" value="Unassembled WGS sequence"/>
</dbReference>
<feature type="domain" description="Lyase catalytic" evidence="8">
    <location>
        <begin position="359"/>
        <end position="514"/>
    </location>
</feature>
<evidence type="ECO:0000259" key="7">
    <source>
        <dbReference type="Pfam" id="PF02278"/>
    </source>
</evidence>
<dbReference type="InterPro" id="IPR039174">
    <property type="entry name" value="Chondroitin_ABC_lyase"/>
</dbReference>
<dbReference type="InterPro" id="IPR011071">
    <property type="entry name" value="Lyase_8-like_C"/>
</dbReference>
<dbReference type="Gene3D" id="2.60.220.10">
    <property type="entry name" value="Polysaccharide lyase family 8-like, C-terminal"/>
    <property type="match status" value="1"/>
</dbReference>
<dbReference type="InterPro" id="IPR014718">
    <property type="entry name" value="GH-type_carb-bd"/>
</dbReference>
<comment type="cofactor">
    <cofactor evidence="1">
        <name>Ca(2+)</name>
        <dbReference type="ChEBI" id="CHEBI:29108"/>
    </cofactor>
</comment>
<dbReference type="InterPro" id="IPR008929">
    <property type="entry name" value="Chondroitin_lyas"/>
</dbReference>
<dbReference type="InterPro" id="IPR011013">
    <property type="entry name" value="Gal_mutarotase_sf_dom"/>
</dbReference>
<feature type="domain" description="Secretion system C-terminal sorting" evidence="9">
    <location>
        <begin position="976"/>
        <end position="1046"/>
    </location>
</feature>
<dbReference type="InterPro" id="IPR003159">
    <property type="entry name" value="Lyase_8_central_dom"/>
</dbReference>
<dbReference type="InterPro" id="IPR015177">
    <property type="entry name" value="Lyase_catalyt"/>
</dbReference>
<dbReference type="SUPFAM" id="SSF48230">
    <property type="entry name" value="Chondroitin AC/alginate lyase"/>
    <property type="match status" value="1"/>
</dbReference>
<dbReference type="Gene3D" id="1.50.10.100">
    <property type="entry name" value="Chondroitin AC/alginate lyase"/>
    <property type="match status" value="1"/>
</dbReference>
<sequence>MISNFCTYLMMHTKTYTILLLLVVNMAFSQVNSSSGIWTPIGDVNLSSVFDDANNGDGIGDGATSVDGQSVATGQGAAYTFGGSMQLGESITISTYTYNRNSSYVNFRIQLYNNTDNTLLKTLSIITHLGNNTTPKNTVLNYTAVASDVGDVLQARYIRTDDGNTSRNFAIDNIFLVGPCPFTVTPDLPLIPSNATIESEINSAVIKFSDSYLGTSPPSAGQLSSAESNYAALNINVSGGTITGNPISSFSTASFLKTFAKHLKFNPGDTNIQTKANNTVWWISKQFCSGDLALDSQMYAYEDFARPTSLLENFLDPIVKDLFAYTLYKHSVEFEHFWEPTYDASYQEIYGAINTDLIYNISDVMLAYSLWHDTADERYRYMRGFKRYLDRFFSYTVGTTDGIKVDGTGFHHWTAYNNYMYAYSTAASLLSYLSGTGFQVDQANYEVFRNAFYTQFIQANDAGVQALSTSGRNPQTRTRPFSQSALKKIAIAGGDILGLSTADPVFAGIYNRIYGVDAEFNYSTIAPFEEGFFQFNHASAGAFRKDNWVIFNKGFSNNMWGSEIYTSQNRYGRYQSYGAQEVIYSGNKDAGNGYDVNTWDWNYNPGTTVIRLPWANLHAERGRLDEVQQERFVGALNLKNKNSEVLSSNHGDYGMFAMNFQQKEGQGFGVTHASENHNNTFTFKKSNFYFDDIIVCLGSGITNDDTSNETITTLFQRLDNSGNSVNVNGTNQSSTGAVTYSGIINNWLLSNYGTGFYLVSGNDDLVVKKELQQTPNQNQIWPVDFSSNPTDTYYVGYINHGSSPSNKNYEYILKPNSNIAEMQALDTGIQNTNKPYTVHQQDNNAHIVEHISKNIWSYAFFNSATNLSYDYVTDVDASCLVMTEYNEGNKTLLLSITDPDIGFNSRAYTPSIQSIKRLVLQGEWDLSTLYPGVQIVSANATETVIEFMLVDGLAKEVLLNSATLSSQEFVKSPVKIYPNPTNSVLNIGISDASVQTKNVQLIDISGKIIYNNKSKKPIRVNDFAKGLYFLRITTKENNKIVKKVIVK</sequence>
<evidence type="ECO:0000256" key="1">
    <source>
        <dbReference type="ARBA" id="ARBA00001913"/>
    </source>
</evidence>
<comment type="caution">
    <text evidence="10">The sequence shown here is derived from an EMBL/GenBank/DDBJ whole genome shotgun (WGS) entry which is preliminary data.</text>
</comment>
<keyword evidence="11" id="KW-1185">Reference proteome</keyword>
<comment type="similarity">
    <text evidence="2">Belongs to the polysaccharide lyase 8 family.</text>
</comment>
<evidence type="ECO:0000313" key="10">
    <source>
        <dbReference type="EMBL" id="MEF3835117.1"/>
    </source>
</evidence>
<evidence type="ECO:0000259" key="8">
    <source>
        <dbReference type="Pfam" id="PF09093"/>
    </source>
</evidence>
<dbReference type="Pfam" id="PF18962">
    <property type="entry name" value="Por_Secre_tail"/>
    <property type="match status" value="1"/>
</dbReference>
<dbReference type="RefSeq" id="WP_303307410.1">
    <property type="nucleotide sequence ID" value="NZ_JAODOP010000004.1"/>
</dbReference>
<dbReference type="PANTHER" id="PTHR37322:SF3">
    <property type="entry name" value="CHONDROITIN SULFATE ABC EXOLYASE"/>
    <property type="match status" value="1"/>
</dbReference>
<keyword evidence="6" id="KW-0456">Lyase</keyword>
<dbReference type="SUPFAM" id="SSF49863">
    <property type="entry name" value="Hyaluronate lyase-like, C-terminal domain"/>
    <property type="match status" value="1"/>
</dbReference>
<evidence type="ECO:0000256" key="4">
    <source>
        <dbReference type="ARBA" id="ARBA00022729"/>
    </source>
</evidence>
<protein>
    <submittedName>
        <fullName evidence="10">T9SS type A sorting domain-containing protein</fullName>
    </submittedName>
</protein>
<name>A0ABU7XWK9_9FLAO</name>
<dbReference type="Pfam" id="PF09093">
    <property type="entry name" value="Lyase_catalyt"/>
    <property type="match status" value="1"/>
</dbReference>
<evidence type="ECO:0000256" key="5">
    <source>
        <dbReference type="ARBA" id="ARBA00022837"/>
    </source>
</evidence>
<proteinExistence type="inferred from homology"/>
<evidence type="ECO:0000313" key="11">
    <source>
        <dbReference type="Proteomes" id="UP001337305"/>
    </source>
</evidence>
<reference evidence="10 11" key="1">
    <citation type="submission" date="2022-09" db="EMBL/GenBank/DDBJ databases">
        <title>Genome sequencing of Flavivirga sp. MEBiC05379.</title>
        <authorList>
            <person name="Oh H.-M."/>
            <person name="Kwon K.K."/>
            <person name="Park M.J."/>
            <person name="Yang S.-H."/>
        </authorList>
    </citation>
    <scope>NUCLEOTIDE SEQUENCE [LARGE SCALE GENOMIC DNA]</scope>
    <source>
        <strain evidence="10 11">MEBiC05379</strain>
    </source>
</reference>
<organism evidence="10 11">
    <name type="scientific">Flavivirga spongiicola</name>
    <dbReference type="NCBI Taxonomy" id="421621"/>
    <lineage>
        <taxon>Bacteria</taxon>
        <taxon>Pseudomonadati</taxon>
        <taxon>Bacteroidota</taxon>
        <taxon>Flavobacteriia</taxon>
        <taxon>Flavobacteriales</taxon>
        <taxon>Flavobacteriaceae</taxon>
        <taxon>Flavivirga</taxon>
    </lineage>
</organism>
<comment type="subunit">
    <text evidence="3">Monomer.</text>
</comment>
<evidence type="ECO:0000256" key="3">
    <source>
        <dbReference type="ARBA" id="ARBA00011245"/>
    </source>
</evidence>
<evidence type="ECO:0000256" key="2">
    <source>
        <dbReference type="ARBA" id="ARBA00006699"/>
    </source>
</evidence>
<dbReference type="EMBL" id="JAODOP010000004">
    <property type="protein sequence ID" value="MEF3835117.1"/>
    <property type="molecule type" value="Genomic_DNA"/>
</dbReference>
<dbReference type="NCBIfam" id="TIGR04183">
    <property type="entry name" value="Por_Secre_tail"/>
    <property type="match status" value="1"/>
</dbReference>
<dbReference type="InterPro" id="IPR026444">
    <property type="entry name" value="Secre_tail"/>
</dbReference>
<keyword evidence="4" id="KW-0732">Signal</keyword>
<accession>A0ABU7XWK9</accession>
<dbReference type="PANTHER" id="PTHR37322">
    <property type="match status" value="1"/>
</dbReference>
<dbReference type="Gene3D" id="2.70.98.10">
    <property type="match status" value="1"/>
</dbReference>
<evidence type="ECO:0000259" key="9">
    <source>
        <dbReference type="Pfam" id="PF18962"/>
    </source>
</evidence>
<gene>
    <name evidence="10" type="ORF">N1F79_18485</name>
</gene>
<dbReference type="SUPFAM" id="SSF74650">
    <property type="entry name" value="Galactose mutarotase-like"/>
    <property type="match status" value="1"/>
</dbReference>
<evidence type="ECO:0000256" key="6">
    <source>
        <dbReference type="ARBA" id="ARBA00023239"/>
    </source>
</evidence>